<dbReference type="Pfam" id="PF16074">
    <property type="entry name" value="PilW"/>
    <property type="match status" value="1"/>
</dbReference>
<name>A0A2N7WCW7_9BURK</name>
<comment type="caution">
    <text evidence="2">The sequence shown here is derived from an EMBL/GenBank/DDBJ whole genome shotgun (WGS) entry which is preliminary data.</text>
</comment>
<gene>
    <name evidence="2" type="ORF">C0Z19_05795</name>
</gene>
<dbReference type="RefSeq" id="WP_102608814.1">
    <property type="nucleotide sequence ID" value="NZ_CADIKD010000001.1"/>
</dbReference>
<dbReference type="GO" id="GO:0043683">
    <property type="term" value="P:type IV pilus assembly"/>
    <property type="evidence" value="ECO:0007669"/>
    <property type="project" value="InterPro"/>
</dbReference>
<sequence>MARDQAPQRALQRQSGHTLLEWLVASALGLVVLAGTLTLYRSQRETFIRSADAASMREAGAAALIVIGQHIQMAGYAPVDRPPLRARVMPGVFGCQSARPVAGGVYGEPRCALASSDADESDAIVVRYADDGVATWRNRSGQPTDCLGQGVEREGEYAVIVNQFYAALPSGREEPELYCFGNGHATPQPIVEGIERLTLRYWLRGAAEPAGAGEIDGAQWSNVVAVDLCVVVRGRRANAAKTFVDCDGRRVASPDGRGRLSLSRHLVLRNHEERVF</sequence>
<evidence type="ECO:0000313" key="2">
    <source>
        <dbReference type="EMBL" id="PMS27242.1"/>
    </source>
</evidence>
<keyword evidence="1" id="KW-0472">Membrane</keyword>
<dbReference type="InterPro" id="IPR012902">
    <property type="entry name" value="N_methyl_site"/>
</dbReference>
<accession>A0A2N7WCW7</accession>
<feature type="transmembrane region" description="Helical" evidence="1">
    <location>
        <begin position="20"/>
        <end position="40"/>
    </location>
</feature>
<reference evidence="2 3" key="1">
    <citation type="submission" date="2018-01" db="EMBL/GenBank/DDBJ databases">
        <title>Whole genome analyses suggest that Burkholderia sensu lato contains two further novel genera in the rhizoxinica-symbiotica group Mycetohabitans gen. nov., and Trinickia gen. nov.: implications for the evolution of diazotrophy and nodulation in the Burkholderiaceae.</title>
        <authorList>
            <person name="Estrada-de los Santos P."/>
            <person name="Palmer M."/>
            <person name="Chavez-Ramirez B."/>
            <person name="Beukes C."/>
            <person name="Steenkamp E.T."/>
            <person name="Hirsch A.M."/>
            <person name="Manyaka P."/>
            <person name="Maluk M."/>
            <person name="Lafos M."/>
            <person name="Crook M."/>
            <person name="Gross E."/>
            <person name="Simon M.F."/>
            <person name="Bueno dos Reis Junior F."/>
            <person name="Poole P.S."/>
            <person name="Venter S.N."/>
            <person name="James E.K."/>
        </authorList>
    </citation>
    <scope>NUCLEOTIDE SEQUENCE [LARGE SCALE GENOMIC DNA]</scope>
    <source>
        <strain evidence="2 3">GP25-8</strain>
    </source>
</reference>
<dbReference type="InterPro" id="IPR032092">
    <property type="entry name" value="PilW"/>
</dbReference>
<proteinExistence type="predicted"/>
<dbReference type="EMBL" id="PNYB01000003">
    <property type="protein sequence ID" value="PMS27242.1"/>
    <property type="molecule type" value="Genomic_DNA"/>
</dbReference>
<keyword evidence="1" id="KW-1133">Transmembrane helix</keyword>
<organism evidence="2 3">
    <name type="scientific">Trinickia soli</name>
    <dbReference type="NCBI Taxonomy" id="380675"/>
    <lineage>
        <taxon>Bacteria</taxon>
        <taxon>Pseudomonadati</taxon>
        <taxon>Pseudomonadota</taxon>
        <taxon>Betaproteobacteria</taxon>
        <taxon>Burkholderiales</taxon>
        <taxon>Burkholderiaceae</taxon>
        <taxon>Trinickia</taxon>
    </lineage>
</organism>
<evidence type="ECO:0000256" key="1">
    <source>
        <dbReference type="SAM" id="Phobius"/>
    </source>
</evidence>
<evidence type="ECO:0000313" key="3">
    <source>
        <dbReference type="Proteomes" id="UP000235347"/>
    </source>
</evidence>
<dbReference type="AlphaFoldDB" id="A0A2N7WCW7"/>
<keyword evidence="1" id="KW-0812">Transmembrane</keyword>
<dbReference type="Pfam" id="PF07963">
    <property type="entry name" value="N_methyl"/>
    <property type="match status" value="1"/>
</dbReference>
<keyword evidence="3" id="KW-1185">Reference proteome</keyword>
<protein>
    <submittedName>
        <fullName evidence="2">Type IV pillus assembly protein</fullName>
    </submittedName>
</protein>
<dbReference type="Proteomes" id="UP000235347">
    <property type="component" value="Unassembled WGS sequence"/>
</dbReference>